<evidence type="ECO:0000256" key="1">
    <source>
        <dbReference type="SAM" id="MobiDB-lite"/>
    </source>
</evidence>
<sequence>MEKAGGKQDKDSDAATGASTASPKAKRSVGLHGTFFEPGYARCLCGKTSSEMDDFLDE</sequence>
<keyword evidence="3" id="KW-1185">Reference proteome</keyword>
<dbReference type="WBParaSite" id="HPLM_0000283501-mRNA-1">
    <property type="protein sequence ID" value="HPLM_0000283501-mRNA-1"/>
    <property type="gene ID" value="HPLM_0000283501"/>
</dbReference>
<dbReference type="Proteomes" id="UP000268014">
    <property type="component" value="Unassembled WGS sequence"/>
</dbReference>
<feature type="region of interest" description="Disordered" evidence="1">
    <location>
        <begin position="1"/>
        <end position="28"/>
    </location>
</feature>
<organism evidence="4">
    <name type="scientific">Haemonchus placei</name>
    <name type="common">Barber's pole worm</name>
    <dbReference type="NCBI Taxonomy" id="6290"/>
    <lineage>
        <taxon>Eukaryota</taxon>
        <taxon>Metazoa</taxon>
        <taxon>Ecdysozoa</taxon>
        <taxon>Nematoda</taxon>
        <taxon>Chromadorea</taxon>
        <taxon>Rhabditida</taxon>
        <taxon>Rhabditina</taxon>
        <taxon>Rhabditomorpha</taxon>
        <taxon>Strongyloidea</taxon>
        <taxon>Trichostrongylidae</taxon>
        <taxon>Haemonchus</taxon>
    </lineage>
</organism>
<accession>A0A0N4VZW1</accession>
<reference evidence="2 3" key="2">
    <citation type="submission" date="2018-11" db="EMBL/GenBank/DDBJ databases">
        <authorList>
            <consortium name="Pathogen Informatics"/>
        </authorList>
    </citation>
    <scope>NUCLEOTIDE SEQUENCE [LARGE SCALE GENOMIC DNA]</scope>
    <source>
        <strain evidence="2 3">MHpl1</strain>
    </source>
</reference>
<evidence type="ECO:0000313" key="4">
    <source>
        <dbReference type="WBParaSite" id="HPLM_0000283501-mRNA-1"/>
    </source>
</evidence>
<proteinExistence type="predicted"/>
<protein>
    <submittedName>
        <fullName evidence="2 4">Uncharacterized protein</fullName>
    </submittedName>
</protein>
<gene>
    <name evidence="2" type="ORF">HPLM_LOCUS2829</name>
</gene>
<dbReference type="AlphaFoldDB" id="A0A0N4VZW1"/>
<evidence type="ECO:0000313" key="3">
    <source>
        <dbReference type="Proteomes" id="UP000268014"/>
    </source>
</evidence>
<name>A0A0N4VZW1_HAEPC</name>
<feature type="compositionally biased region" description="Basic and acidic residues" evidence="1">
    <location>
        <begin position="1"/>
        <end position="13"/>
    </location>
</feature>
<dbReference type="EMBL" id="UZAF01007088">
    <property type="protein sequence ID" value="VDO17122.1"/>
    <property type="molecule type" value="Genomic_DNA"/>
</dbReference>
<reference evidence="4" key="1">
    <citation type="submission" date="2017-02" db="UniProtKB">
        <authorList>
            <consortium name="WormBaseParasite"/>
        </authorList>
    </citation>
    <scope>IDENTIFICATION</scope>
</reference>
<evidence type="ECO:0000313" key="2">
    <source>
        <dbReference type="EMBL" id="VDO17122.1"/>
    </source>
</evidence>
<dbReference type="STRING" id="6290.A0A0N4VZW1"/>